<dbReference type="InterPro" id="IPR007208">
    <property type="entry name" value="MrpF/PhaF-like"/>
</dbReference>
<evidence type="ECO:0000256" key="4">
    <source>
        <dbReference type="ARBA" id="ARBA00022475"/>
    </source>
</evidence>
<accession>A0A1I7MJK2</accession>
<organism evidence="9 10">
    <name type="scientific">Micrococcus terreus</name>
    <dbReference type="NCBI Taxonomy" id="574650"/>
    <lineage>
        <taxon>Bacteria</taxon>
        <taxon>Bacillati</taxon>
        <taxon>Actinomycetota</taxon>
        <taxon>Actinomycetes</taxon>
        <taxon>Micrococcales</taxon>
        <taxon>Micrococcaceae</taxon>
        <taxon>Micrococcus</taxon>
    </lineage>
</organism>
<feature type="transmembrane region" description="Helical" evidence="8">
    <location>
        <begin position="63"/>
        <end position="85"/>
    </location>
</feature>
<sequence length="92" mass="9627">MSLMQIAAVVCLVLLTAGAAGAIYRIAKGPSILDRVVATDVLLIIVSSALCVEMALNHHTSNIVFVVVASVIGFVGSVTVSRFVADRRKETS</sequence>
<name>A0A1I7MJK2_9MICC</name>
<keyword evidence="3" id="KW-0813">Transport</keyword>
<dbReference type="Pfam" id="PF04066">
    <property type="entry name" value="MrpF_PhaF"/>
    <property type="match status" value="1"/>
</dbReference>
<comment type="similarity">
    <text evidence="2">Belongs to the CPA3 antiporters (TC 2.A.63) subunit F family.</text>
</comment>
<evidence type="ECO:0000256" key="6">
    <source>
        <dbReference type="ARBA" id="ARBA00022989"/>
    </source>
</evidence>
<evidence type="ECO:0000256" key="8">
    <source>
        <dbReference type="SAM" id="Phobius"/>
    </source>
</evidence>
<dbReference type="STRING" id="574650.SAMN04487966_103203"/>
<dbReference type="AlphaFoldDB" id="A0A1I7MJK2"/>
<evidence type="ECO:0000313" key="9">
    <source>
        <dbReference type="EMBL" id="SFV22103.1"/>
    </source>
</evidence>
<dbReference type="GO" id="GO:0005886">
    <property type="term" value="C:plasma membrane"/>
    <property type="evidence" value="ECO:0007669"/>
    <property type="project" value="UniProtKB-SubCell"/>
</dbReference>
<feature type="transmembrane region" description="Helical" evidence="8">
    <location>
        <begin position="37"/>
        <end position="56"/>
    </location>
</feature>
<proteinExistence type="inferred from homology"/>
<dbReference type="EMBL" id="FPCG01000003">
    <property type="protein sequence ID" value="SFV22103.1"/>
    <property type="molecule type" value="Genomic_DNA"/>
</dbReference>
<comment type="subcellular location">
    <subcellularLocation>
        <location evidence="1">Cell membrane</location>
        <topology evidence="1">Multi-pass membrane protein</topology>
    </subcellularLocation>
</comment>
<dbReference type="GO" id="GO:0015385">
    <property type="term" value="F:sodium:proton antiporter activity"/>
    <property type="evidence" value="ECO:0007669"/>
    <property type="project" value="TreeGrafter"/>
</dbReference>
<gene>
    <name evidence="9" type="ORF">SAMN04487966_103203</name>
</gene>
<keyword evidence="5 8" id="KW-0812">Transmembrane</keyword>
<evidence type="ECO:0000313" key="10">
    <source>
        <dbReference type="Proteomes" id="UP000198881"/>
    </source>
</evidence>
<keyword evidence="4" id="KW-1003">Cell membrane</keyword>
<evidence type="ECO:0000256" key="3">
    <source>
        <dbReference type="ARBA" id="ARBA00022448"/>
    </source>
</evidence>
<dbReference type="Proteomes" id="UP000198881">
    <property type="component" value="Unassembled WGS sequence"/>
</dbReference>
<evidence type="ECO:0000256" key="2">
    <source>
        <dbReference type="ARBA" id="ARBA00009212"/>
    </source>
</evidence>
<dbReference type="PANTHER" id="PTHR34702:SF1">
    <property type="entry name" value="NA(+)_H(+) ANTIPORTER SUBUNIT F"/>
    <property type="match status" value="1"/>
</dbReference>
<keyword evidence="7 8" id="KW-0472">Membrane</keyword>
<dbReference type="OrthoDB" id="3733837at2"/>
<dbReference type="RefSeq" id="WP_091695823.1">
    <property type="nucleotide sequence ID" value="NZ_CAMIGK010000039.1"/>
</dbReference>
<dbReference type="PANTHER" id="PTHR34702">
    <property type="entry name" value="NA(+)/H(+) ANTIPORTER SUBUNIT F1"/>
    <property type="match status" value="1"/>
</dbReference>
<protein>
    <submittedName>
        <fullName evidence="9">Multisubunit sodium/proton antiporter, MrpF subunit (TC 2.A.63.1)</fullName>
    </submittedName>
</protein>
<keyword evidence="10" id="KW-1185">Reference proteome</keyword>
<keyword evidence="6 8" id="KW-1133">Transmembrane helix</keyword>
<evidence type="ECO:0000256" key="7">
    <source>
        <dbReference type="ARBA" id="ARBA00023136"/>
    </source>
</evidence>
<evidence type="ECO:0000256" key="5">
    <source>
        <dbReference type="ARBA" id="ARBA00022692"/>
    </source>
</evidence>
<evidence type="ECO:0000256" key="1">
    <source>
        <dbReference type="ARBA" id="ARBA00004651"/>
    </source>
</evidence>
<reference evidence="9 10" key="1">
    <citation type="submission" date="2016-10" db="EMBL/GenBank/DDBJ databases">
        <authorList>
            <person name="de Groot N.N."/>
        </authorList>
    </citation>
    <scope>NUCLEOTIDE SEQUENCE [LARGE SCALE GENOMIC DNA]</scope>
    <source>
        <strain evidence="9 10">CGMCC 1.7054</strain>
    </source>
</reference>